<gene>
    <name evidence="2" type="ORF">PACLA_8A077223</name>
</gene>
<sequence>MSSQKKQGKSSTKKFIPLPMEKSKPVVVDASAETRRAKTSSSQITASQDDSHALGNANSFSKADKHPSTSRSFAEKRKTIAYIQSLSPEKRNRKDTLNYSSLTLQTAEGTKQALCFSKSKRKLLKERFDNKTAVEIYNHTVSNDGKIFINEMTQVSNAQPGDYFFQFEEIPDQYPLRSLNDIIKEAKSMDMVNFSAKVVSKGPTETARNLKLARCVVADSPSSCMTLVLWQEHIDQMAYTLDAVIEAIDNETFALDASGISSDEEEDLDRRLVMSDSDPRQ</sequence>
<dbReference type="OrthoDB" id="5986399at2759"/>
<feature type="compositionally biased region" description="Basic residues" evidence="1">
    <location>
        <begin position="1"/>
        <end position="12"/>
    </location>
</feature>
<organism evidence="2 3">
    <name type="scientific">Paramuricea clavata</name>
    <name type="common">Red gorgonian</name>
    <name type="synonym">Violescent sea-whip</name>
    <dbReference type="NCBI Taxonomy" id="317549"/>
    <lineage>
        <taxon>Eukaryota</taxon>
        <taxon>Metazoa</taxon>
        <taxon>Cnidaria</taxon>
        <taxon>Anthozoa</taxon>
        <taxon>Octocorallia</taxon>
        <taxon>Malacalcyonacea</taxon>
        <taxon>Plexauridae</taxon>
        <taxon>Paramuricea</taxon>
    </lineage>
</organism>
<dbReference type="Proteomes" id="UP001152795">
    <property type="component" value="Unassembled WGS sequence"/>
</dbReference>
<evidence type="ECO:0000256" key="1">
    <source>
        <dbReference type="SAM" id="MobiDB-lite"/>
    </source>
</evidence>
<feature type="compositionally biased region" description="Polar residues" evidence="1">
    <location>
        <begin position="39"/>
        <end position="48"/>
    </location>
</feature>
<evidence type="ECO:0000313" key="3">
    <source>
        <dbReference type="Proteomes" id="UP001152795"/>
    </source>
</evidence>
<evidence type="ECO:0000313" key="2">
    <source>
        <dbReference type="EMBL" id="CAB4009144.1"/>
    </source>
</evidence>
<reference evidence="2" key="1">
    <citation type="submission" date="2020-04" db="EMBL/GenBank/DDBJ databases">
        <authorList>
            <person name="Alioto T."/>
            <person name="Alioto T."/>
            <person name="Gomez Garrido J."/>
        </authorList>
    </citation>
    <scope>NUCLEOTIDE SEQUENCE</scope>
    <source>
        <strain evidence="2">A484AB</strain>
    </source>
</reference>
<dbReference type="AlphaFoldDB" id="A0A6S7HUA4"/>
<proteinExistence type="predicted"/>
<comment type="caution">
    <text evidence="2">The sequence shown here is derived from an EMBL/GenBank/DDBJ whole genome shotgun (WGS) entry which is preliminary data.</text>
</comment>
<protein>
    <submittedName>
        <fullName evidence="2">Uncharacterized protein</fullName>
    </submittedName>
</protein>
<feature type="compositionally biased region" description="Basic and acidic residues" evidence="1">
    <location>
        <begin position="62"/>
        <end position="74"/>
    </location>
</feature>
<name>A0A6S7HUA4_PARCT</name>
<keyword evidence="3" id="KW-1185">Reference proteome</keyword>
<dbReference type="EMBL" id="CACRXK020006353">
    <property type="protein sequence ID" value="CAB4009144.1"/>
    <property type="molecule type" value="Genomic_DNA"/>
</dbReference>
<accession>A0A6S7HUA4</accession>
<feature type="region of interest" description="Disordered" evidence="1">
    <location>
        <begin position="1"/>
        <end position="74"/>
    </location>
</feature>
<feature type="non-terminal residue" evidence="2">
    <location>
        <position position="281"/>
    </location>
</feature>